<keyword evidence="3" id="KW-0378">Hydrolase</keyword>
<keyword evidence="3" id="KW-0255">Endonuclease</keyword>
<comment type="caution">
    <text evidence="3">The sequence shown here is derived from an EMBL/GenBank/DDBJ whole genome shotgun (WGS) entry which is preliminary data.</text>
</comment>
<name>A0A3N1HPW5_9ACTN</name>
<feature type="transmembrane region" description="Helical" evidence="1">
    <location>
        <begin position="63"/>
        <end position="85"/>
    </location>
</feature>
<accession>A0A3N1HPW5</accession>
<dbReference type="GO" id="GO:0004527">
    <property type="term" value="F:exonuclease activity"/>
    <property type="evidence" value="ECO:0007669"/>
    <property type="project" value="UniProtKB-KW"/>
</dbReference>
<dbReference type="Proteomes" id="UP000276232">
    <property type="component" value="Unassembled WGS sequence"/>
</dbReference>
<keyword evidence="3" id="KW-0269">Exonuclease</keyword>
<keyword evidence="1" id="KW-0812">Transmembrane</keyword>
<proteinExistence type="predicted"/>
<evidence type="ECO:0000256" key="1">
    <source>
        <dbReference type="SAM" id="Phobius"/>
    </source>
</evidence>
<dbReference type="RefSeq" id="WP_123378849.1">
    <property type="nucleotide sequence ID" value="NZ_RJKN01000002.1"/>
</dbReference>
<protein>
    <submittedName>
        <fullName evidence="3">Endonuclease/exonuclease/phosphatase (EEP) superfamily protein YafD</fullName>
    </submittedName>
</protein>
<dbReference type="InParanoid" id="A0A3N1HPW5"/>
<feature type="domain" description="Endonuclease/exonuclease/phosphatase" evidence="2">
    <location>
        <begin position="106"/>
        <end position="338"/>
    </location>
</feature>
<dbReference type="SUPFAM" id="SSF56219">
    <property type="entry name" value="DNase I-like"/>
    <property type="match status" value="1"/>
</dbReference>
<dbReference type="GO" id="GO:0004519">
    <property type="term" value="F:endonuclease activity"/>
    <property type="evidence" value="ECO:0007669"/>
    <property type="project" value="UniProtKB-KW"/>
</dbReference>
<keyword evidence="1" id="KW-1133">Transmembrane helix</keyword>
<sequence length="350" mass="35963">MTAALVVLVVLVVLGALLTTTRWWDVDHDRRGAPLVVRAQALVPLVGPAAAGALAVGLVTGAGLLAVLAGALLAVHVVLALPAWWAVAPDERRATAEGDEVVVLAVNTWYGRADAAATASLLRRVRPDVVALVEVSPAGLSRLEGAGLADELPHRVGRAADGGVGTVVLSRWPLAVPAVLGPLGRLPLEGTAAPGPGQDPSSDNPLVEVAVPGRAPLVVRAVHPYYPATDDVGAWRRQLGALDRWAREHVAARPGPLVVLGDLNATADHACLRRLLAPGGPLRLAAHEVGGGRRPTWPSPGRWPGLPGLHGLLAIDHVLVHGVHVVAAGTAPVAGTDHAAAWARLRLPAA</sequence>
<keyword evidence="4" id="KW-1185">Reference proteome</keyword>
<dbReference type="EMBL" id="RJKN01000002">
    <property type="protein sequence ID" value="ROP44574.1"/>
    <property type="molecule type" value="Genomic_DNA"/>
</dbReference>
<dbReference type="InterPro" id="IPR005135">
    <property type="entry name" value="Endo/exonuclease/phosphatase"/>
</dbReference>
<evidence type="ECO:0000259" key="2">
    <source>
        <dbReference type="Pfam" id="PF03372"/>
    </source>
</evidence>
<dbReference type="InterPro" id="IPR036691">
    <property type="entry name" value="Endo/exonu/phosph_ase_sf"/>
</dbReference>
<evidence type="ECO:0000313" key="4">
    <source>
        <dbReference type="Proteomes" id="UP000276232"/>
    </source>
</evidence>
<reference evidence="3 4" key="1">
    <citation type="journal article" date="2015" name="Stand. Genomic Sci.">
        <title>Genomic Encyclopedia of Bacterial and Archaeal Type Strains, Phase III: the genomes of soil and plant-associated and newly described type strains.</title>
        <authorList>
            <person name="Whitman W.B."/>
            <person name="Woyke T."/>
            <person name="Klenk H.P."/>
            <person name="Zhou Y."/>
            <person name="Lilburn T.G."/>
            <person name="Beck B.J."/>
            <person name="De Vos P."/>
            <person name="Vandamme P."/>
            <person name="Eisen J.A."/>
            <person name="Garrity G."/>
            <person name="Hugenholtz P."/>
            <person name="Kyrpides N.C."/>
        </authorList>
    </citation>
    <scope>NUCLEOTIDE SEQUENCE [LARGE SCALE GENOMIC DNA]</scope>
    <source>
        <strain evidence="3 4">CECT 7306</strain>
    </source>
</reference>
<evidence type="ECO:0000313" key="3">
    <source>
        <dbReference type="EMBL" id="ROP44574.1"/>
    </source>
</evidence>
<dbReference type="OrthoDB" id="2340043at2"/>
<keyword evidence="3" id="KW-0540">Nuclease</keyword>
<feature type="transmembrane region" description="Helical" evidence="1">
    <location>
        <begin position="35"/>
        <end position="56"/>
    </location>
</feature>
<dbReference type="AlphaFoldDB" id="A0A3N1HPW5"/>
<dbReference type="Gene3D" id="3.60.10.10">
    <property type="entry name" value="Endonuclease/exonuclease/phosphatase"/>
    <property type="match status" value="1"/>
</dbReference>
<gene>
    <name evidence="3" type="ORF">EDC03_0695</name>
</gene>
<dbReference type="Pfam" id="PF03372">
    <property type="entry name" value="Exo_endo_phos"/>
    <property type="match status" value="1"/>
</dbReference>
<organism evidence="3 4">
    <name type="scientific">Pseudokineococcus lusitanus</name>
    <dbReference type="NCBI Taxonomy" id="763993"/>
    <lineage>
        <taxon>Bacteria</taxon>
        <taxon>Bacillati</taxon>
        <taxon>Actinomycetota</taxon>
        <taxon>Actinomycetes</taxon>
        <taxon>Kineosporiales</taxon>
        <taxon>Kineosporiaceae</taxon>
        <taxon>Pseudokineococcus</taxon>
    </lineage>
</organism>
<keyword evidence="1" id="KW-0472">Membrane</keyword>